<reference evidence="6" key="1">
    <citation type="submission" date="2022-12" db="EMBL/GenBank/DDBJ databases">
        <title>Reference genome sequencing for broad-spectrum identification of bacterial and archaeal isolates by mass spectrometry.</title>
        <authorList>
            <person name="Sekiguchi Y."/>
            <person name="Tourlousse D.M."/>
        </authorList>
    </citation>
    <scope>NUCLEOTIDE SEQUENCE</scope>
    <source>
        <strain evidence="6">ASRB1</strain>
    </source>
</reference>
<dbReference type="GO" id="GO:0030170">
    <property type="term" value="F:pyridoxal phosphate binding"/>
    <property type="evidence" value="ECO:0007669"/>
    <property type="project" value="UniProtKB-UniRule"/>
</dbReference>
<gene>
    <name evidence="6" type="primary">yggS</name>
    <name evidence="6" type="ORF">DAMNIGENAA_22350</name>
</gene>
<comment type="similarity">
    <text evidence="2 4">Belongs to the pyridoxal phosphate-binding protein YggS/PROSC family.</text>
</comment>
<dbReference type="InterPro" id="IPR001608">
    <property type="entry name" value="Ala_racemase_N"/>
</dbReference>
<feature type="domain" description="Alanine racemase N-terminal" evidence="5">
    <location>
        <begin position="7"/>
        <end position="229"/>
    </location>
</feature>
<keyword evidence="7" id="KW-1185">Reference proteome</keyword>
<protein>
    <recommendedName>
        <fullName evidence="2">Pyridoxal phosphate homeostasis protein</fullName>
        <shortName evidence="2">PLP homeostasis protein</shortName>
    </recommendedName>
</protein>
<evidence type="ECO:0000256" key="4">
    <source>
        <dbReference type="RuleBase" id="RU004514"/>
    </source>
</evidence>
<dbReference type="EMBL" id="BSDR01000001">
    <property type="protein sequence ID" value="GLI34802.1"/>
    <property type="molecule type" value="Genomic_DNA"/>
</dbReference>
<organism evidence="6 7">
    <name type="scientific">Desulforhabdus amnigena</name>
    <dbReference type="NCBI Taxonomy" id="40218"/>
    <lineage>
        <taxon>Bacteria</taxon>
        <taxon>Pseudomonadati</taxon>
        <taxon>Thermodesulfobacteriota</taxon>
        <taxon>Syntrophobacteria</taxon>
        <taxon>Syntrophobacterales</taxon>
        <taxon>Syntrophobacteraceae</taxon>
        <taxon>Desulforhabdus</taxon>
    </lineage>
</organism>
<feature type="modified residue" description="N6-(pyridoxal phosphate)lysine" evidence="2 3">
    <location>
        <position position="36"/>
    </location>
</feature>
<keyword evidence="1 2" id="KW-0663">Pyridoxal phosphate</keyword>
<evidence type="ECO:0000259" key="5">
    <source>
        <dbReference type="Pfam" id="PF01168"/>
    </source>
</evidence>
<name>A0A9W6FSN9_9BACT</name>
<dbReference type="AlphaFoldDB" id="A0A9W6FSN9"/>
<comment type="function">
    <text evidence="2">Pyridoxal 5'-phosphate (PLP)-binding protein, which is involved in PLP homeostasis.</text>
</comment>
<dbReference type="PANTHER" id="PTHR10146">
    <property type="entry name" value="PROLINE SYNTHETASE CO-TRANSCRIBED BACTERIAL HOMOLOG PROTEIN"/>
    <property type="match status" value="1"/>
</dbReference>
<evidence type="ECO:0000256" key="1">
    <source>
        <dbReference type="ARBA" id="ARBA00022898"/>
    </source>
</evidence>
<dbReference type="RefSeq" id="WP_281794211.1">
    <property type="nucleotide sequence ID" value="NZ_BSDR01000001.1"/>
</dbReference>
<dbReference type="Gene3D" id="3.20.20.10">
    <property type="entry name" value="Alanine racemase"/>
    <property type="match status" value="1"/>
</dbReference>
<dbReference type="FunFam" id="3.20.20.10:FF:000018">
    <property type="entry name" value="Pyridoxal phosphate homeostasis protein"/>
    <property type="match status" value="1"/>
</dbReference>
<proteinExistence type="inferred from homology"/>
<dbReference type="SUPFAM" id="SSF51419">
    <property type="entry name" value="PLP-binding barrel"/>
    <property type="match status" value="1"/>
</dbReference>
<dbReference type="PANTHER" id="PTHR10146:SF14">
    <property type="entry name" value="PYRIDOXAL PHOSPHATE HOMEOSTASIS PROTEIN"/>
    <property type="match status" value="1"/>
</dbReference>
<dbReference type="PIRSF" id="PIRSF004848">
    <property type="entry name" value="YBL036c_PLPDEIII"/>
    <property type="match status" value="1"/>
</dbReference>
<dbReference type="InterPro" id="IPR011078">
    <property type="entry name" value="PyrdxlP_homeostasis"/>
</dbReference>
<evidence type="ECO:0000256" key="2">
    <source>
        <dbReference type="HAMAP-Rule" id="MF_02087"/>
    </source>
</evidence>
<comment type="cofactor">
    <cofactor evidence="3">
        <name>pyridoxal 5'-phosphate</name>
        <dbReference type="ChEBI" id="CHEBI:597326"/>
    </cofactor>
</comment>
<dbReference type="HAMAP" id="MF_02087">
    <property type="entry name" value="PLP_homeostasis"/>
    <property type="match status" value="1"/>
</dbReference>
<sequence length="231" mass="25784">MTAIAENLSVVRKRIEEACLRCGRNPSDVRLVGVTKTVPVERIREGVLAGITILGENYIQEARKKIELLSDMKVSWHFIGHLQSNKAAVAAECFDWVETVDRESLARELNRQVQKRGKRLSVLLQVNVGEEESKSGVSPGGLPDLFRAVSQYDGLIVRGLMTLPPYFDDPNAVRPYLRMLRQLLEQLREAASRPEELTELSMGMSNDFEVAIEEGSTLVRIGTALFGSRST</sequence>
<evidence type="ECO:0000313" key="7">
    <source>
        <dbReference type="Proteomes" id="UP001144372"/>
    </source>
</evidence>
<dbReference type="Pfam" id="PF01168">
    <property type="entry name" value="Ala_racemase_N"/>
    <property type="match status" value="1"/>
</dbReference>
<comment type="caution">
    <text evidence="6">The sequence shown here is derived from an EMBL/GenBank/DDBJ whole genome shotgun (WGS) entry which is preliminary data.</text>
</comment>
<evidence type="ECO:0000256" key="3">
    <source>
        <dbReference type="PIRSR" id="PIRSR004848-1"/>
    </source>
</evidence>
<accession>A0A9W6FSN9</accession>
<dbReference type="Proteomes" id="UP001144372">
    <property type="component" value="Unassembled WGS sequence"/>
</dbReference>
<dbReference type="NCBIfam" id="TIGR00044">
    <property type="entry name" value="YggS family pyridoxal phosphate-dependent enzyme"/>
    <property type="match status" value="1"/>
</dbReference>
<evidence type="ECO:0000313" key="6">
    <source>
        <dbReference type="EMBL" id="GLI34802.1"/>
    </source>
</evidence>
<dbReference type="CDD" id="cd00635">
    <property type="entry name" value="PLPDE_III_YBL036c_like"/>
    <property type="match status" value="1"/>
</dbReference>
<dbReference type="InterPro" id="IPR029066">
    <property type="entry name" value="PLP-binding_barrel"/>
</dbReference>